<feature type="region of interest" description="Disordered" evidence="1">
    <location>
        <begin position="1"/>
        <end position="32"/>
    </location>
</feature>
<proteinExistence type="predicted"/>
<evidence type="ECO:0000313" key="2">
    <source>
        <dbReference type="EMBL" id="AKU99156.1"/>
    </source>
</evidence>
<name>A0A0K1Q0I9_9BACT</name>
<protein>
    <submittedName>
        <fullName evidence="2">Uncharacterized protein</fullName>
    </submittedName>
</protein>
<evidence type="ECO:0000256" key="1">
    <source>
        <dbReference type="SAM" id="MobiDB-lite"/>
    </source>
</evidence>
<evidence type="ECO:0000313" key="3">
    <source>
        <dbReference type="Proteomes" id="UP000064967"/>
    </source>
</evidence>
<sequence length="81" mass="8259">MAHAKDTAGPSGVTNGPPAPESSGTAKLSAPVAGARCSRCGEVIRPARGGPMQDQDHADRDSCIRYLGEVVAKLTAAPRMS</sequence>
<keyword evidence="3" id="KW-1185">Reference proteome</keyword>
<accession>A0A0K1Q0I9</accession>
<gene>
    <name evidence="2" type="ORF">AKJ09_05820</name>
</gene>
<dbReference type="AlphaFoldDB" id="A0A0K1Q0I9"/>
<dbReference type="RefSeq" id="WP_146650479.1">
    <property type="nucleotide sequence ID" value="NZ_CP012333.1"/>
</dbReference>
<dbReference type="KEGG" id="llu:AKJ09_05820"/>
<dbReference type="STRING" id="1391654.AKJ09_05820"/>
<reference evidence="2 3" key="1">
    <citation type="submission" date="2015-08" db="EMBL/GenBank/DDBJ databases">
        <authorList>
            <person name="Babu N.S."/>
            <person name="Beckwith C.J."/>
            <person name="Beseler K.G."/>
            <person name="Brison A."/>
            <person name="Carone J.V."/>
            <person name="Caskin T.P."/>
            <person name="Diamond M."/>
            <person name="Durham M.E."/>
            <person name="Foxe J.M."/>
            <person name="Go M."/>
            <person name="Henderson B.A."/>
            <person name="Jones I.B."/>
            <person name="McGettigan J.A."/>
            <person name="Micheletti S.J."/>
            <person name="Nasrallah M.E."/>
            <person name="Ortiz D."/>
            <person name="Piller C.R."/>
            <person name="Privatt S.R."/>
            <person name="Schneider S.L."/>
            <person name="Sharp S."/>
            <person name="Smith T.C."/>
            <person name="Stanton J.D."/>
            <person name="Ullery H.E."/>
            <person name="Wilson R.J."/>
            <person name="Serrano M.G."/>
            <person name="Buck G."/>
            <person name="Lee V."/>
            <person name="Wang Y."/>
            <person name="Carvalho R."/>
            <person name="Voegtly L."/>
            <person name="Shi R."/>
            <person name="Duckworth R."/>
            <person name="Johnson A."/>
            <person name="Loviza R."/>
            <person name="Walstead R."/>
            <person name="Shah Z."/>
            <person name="Kiflezghi M."/>
            <person name="Wade K."/>
            <person name="Ball S.L."/>
            <person name="Bradley K.W."/>
            <person name="Asai D.J."/>
            <person name="Bowman C.A."/>
            <person name="Russell D.A."/>
            <person name="Pope W.H."/>
            <person name="Jacobs-Sera D."/>
            <person name="Hendrix R.W."/>
            <person name="Hatfull G.F."/>
        </authorList>
    </citation>
    <scope>NUCLEOTIDE SEQUENCE [LARGE SCALE GENOMIC DNA]</scope>
    <source>
        <strain evidence="2 3">DSM 27648</strain>
    </source>
</reference>
<organism evidence="2 3">
    <name type="scientific">Labilithrix luteola</name>
    <dbReference type="NCBI Taxonomy" id="1391654"/>
    <lineage>
        <taxon>Bacteria</taxon>
        <taxon>Pseudomonadati</taxon>
        <taxon>Myxococcota</taxon>
        <taxon>Polyangia</taxon>
        <taxon>Polyangiales</taxon>
        <taxon>Labilitrichaceae</taxon>
        <taxon>Labilithrix</taxon>
    </lineage>
</organism>
<dbReference type="EMBL" id="CP012333">
    <property type="protein sequence ID" value="AKU99156.1"/>
    <property type="molecule type" value="Genomic_DNA"/>
</dbReference>
<dbReference type="Proteomes" id="UP000064967">
    <property type="component" value="Chromosome"/>
</dbReference>